<gene>
    <name evidence="6" type="ordered locus">Sthe_3252</name>
</gene>
<sequence length="293" mass="32271">MKLGLHINRFRWDGGPERLGPTLAAMAHAAEAAGFDTIAVADHVWQHPILGGTEGPSFESYSTLAFLAAHTQRVNLVALATPVSYRYPGMLAKTVTTLDVLSEGRAWLGIGTGDYEEEARGLGLPFPPQRQRYDMLEETLQICLRMWSGESGDQQPDQGEHYQLARPRNLPQSLSRPHPPILIAGDGERRTLPLVARYADACSLRPTPELPRKLDVLRSYCEATGRDYDAIEKTSVFLFDPGEDGAKSDELIERLRWLAGMGITKVLAWVEGADRISPIEAMGRTVIPAVADL</sequence>
<dbReference type="KEGG" id="sti:Sthe_3252"/>
<dbReference type="NCBIfam" id="TIGR03560">
    <property type="entry name" value="F420_Rv1855c"/>
    <property type="match status" value="1"/>
</dbReference>
<dbReference type="PANTHER" id="PTHR42847">
    <property type="entry name" value="ALKANESULFONATE MONOOXYGENASE"/>
    <property type="match status" value="1"/>
</dbReference>
<dbReference type="eggNOG" id="COG2141">
    <property type="taxonomic scope" value="Bacteria"/>
</dbReference>
<dbReference type="InParanoid" id="D1CA09"/>
<evidence type="ECO:0000256" key="3">
    <source>
        <dbReference type="ARBA" id="ARBA00023002"/>
    </source>
</evidence>
<evidence type="ECO:0000256" key="2">
    <source>
        <dbReference type="ARBA" id="ARBA00022643"/>
    </source>
</evidence>
<reference evidence="6 7" key="2">
    <citation type="journal article" date="2010" name="Stand. Genomic Sci.">
        <title>Complete genome sequence of Desulfohalobium retbaense type strain (HR(100)).</title>
        <authorList>
            <person name="Spring S."/>
            <person name="Nolan M."/>
            <person name="Lapidus A."/>
            <person name="Glavina Del Rio T."/>
            <person name="Copeland A."/>
            <person name="Tice H."/>
            <person name="Cheng J.F."/>
            <person name="Lucas S."/>
            <person name="Land M."/>
            <person name="Chen F."/>
            <person name="Bruce D."/>
            <person name="Goodwin L."/>
            <person name="Pitluck S."/>
            <person name="Ivanova N."/>
            <person name="Mavromatis K."/>
            <person name="Mikhailova N."/>
            <person name="Pati A."/>
            <person name="Chen A."/>
            <person name="Palaniappan K."/>
            <person name="Hauser L."/>
            <person name="Chang Y.J."/>
            <person name="Jeffries C.D."/>
            <person name="Munk C."/>
            <person name="Kiss H."/>
            <person name="Chain P."/>
            <person name="Han C."/>
            <person name="Brettin T."/>
            <person name="Detter J.C."/>
            <person name="Schuler E."/>
            <person name="Goker M."/>
            <person name="Rohde M."/>
            <person name="Bristow J."/>
            <person name="Eisen J.A."/>
            <person name="Markowitz V."/>
            <person name="Hugenholtz P."/>
            <person name="Kyrpides N.C."/>
            <person name="Klenk H.P."/>
        </authorList>
    </citation>
    <scope>NUCLEOTIDE SEQUENCE [LARGE SCALE GENOMIC DNA]</scope>
    <source>
        <strain evidence="7">ATCC 49802 / DSM 20745 / S 6022</strain>
    </source>
</reference>
<dbReference type="Gene3D" id="3.20.20.30">
    <property type="entry name" value="Luciferase-like domain"/>
    <property type="match status" value="1"/>
</dbReference>
<dbReference type="Pfam" id="PF00296">
    <property type="entry name" value="Bac_luciferase"/>
    <property type="match status" value="1"/>
</dbReference>
<dbReference type="InterPro" id="IPR019952">
    <property type="entry name" value="F420_OxRdatse_Rv1855c_pred"/>
</dbReference>
<dbReference type="AlphaFoldDB" id="D1CA09"/>
<organism evidence="6 7">
    <name type="scientific">Sphaerobacter thermophilus (strain ATCC 49802 / DSM 20745 / KCCM 41009 / NCIMB 13125 / S 6022)</name>
    <dbReference type="NCBI Taxonomy" id="479434"/>
    <lineage>
        <taxon>Bacteria</taxon>
        <taxon>Pseudomonadati</taxon>
        <taxon>Thermomicrobiota</taxon>
        <taxon>Thermomicrobia</taxon>
        <taxon>Sphaerobacterales</taxon>
        <taxon>Sphaerobacterineae</taxon>
        <taxon>Sphaerobacteraceae</taxon>
        <taxon>Sphaerobacter</taxon>
    </lineage>
</organism>
<name>D1CA09_SPHTD</name>
<dbReference type="InterPro" id="IPR050172">
    <property type="entry name" value="SsuD_RutA_monooxygenase"/>
</dbReference>
<dbReference type="GO" id="GO:0008726">
    <property type="term" value="F:alkanesulfonate monooxygenase activity"/>
    <property type="evidence" value="ECO:0007669"/>
    <property type="project" value="TreeGrafter"/>
</dbReference>
<keyword evidence="3" id="KW-0560">Oxidoreductase</keyword>
<dbReference type="InterPro" id="IPR036661">
    <property type="entry name" value="Luciferase-like_sf"/>
</dbReference>
<dbReference type="HOGENOM" id="CLU_027853_6_2_0"/>
<keyword evidence="1" id="KW-0285">Flavoprotein</keyword>
<dbReference type="STRING" id="479434.Sthe_3252"/>
<dbReference type="SUPFAM" id="SSF51679">
    <property type="entry name" value="Bacterial luciferase-like"/>
    <property type="match status" value="1"/>
</dbReference>
<keyword evidence="7" id="KW-1185">Reference proteome</keyword>
<dbReference type="GO" id="GO:0046306">
    <property type="term" value="P:alkanesulfonate catabolic process"/>
    <property type="evidence" value="ECO:0007669"/>
    <property type="project" value="TreeGrafter"/>
</dbReference>
<dbReference type="OrthoDB" id="143323at2"/>
<dbReference type="EMBL" id="CP001824">
    <property type="protein sequence ID" value="ACZ40652.1"/>
    <property type="molecule type" value="Genomic_DNA"/>
</dbReference>
<dbReference type="PANTHER" id="PTHR42847:SF4">
    <property type="entry name" value="ALKANESULFONATE MONOOXYGENASE-RELATED"/>
    <property type="match status" value="1"/>
</dbReference>
<feature type="domain" description="Luciferase-like" evidence="5">
    <location>
        <begin position="23"/>
        <end position="232"/>
    </location>
</feature>
<protein>
    <submittedName>
        <fullName evidence="6">Putative F420-dependent oxidoreductase</fullName>
    </submittedName>
</protein>
<evidence type="ECO:0000259" key="5">
    <source>
        <dbReference type="Pfam" id="PF00296"/>
    </source>
</evidence>
<evidence type="ECO:0000313" key="6">
    <source>
        <dbReference type="EMBL" id="ACZ40652.1"/>
    </source>
</evidence>
<keyword evidence="4" id="KW-0503">Monooxygenase</keyword>
<proteinExistence type="predicted"/>
<dbReference type="Proteomes" id="UP000002027">
    <property type="component" value="Chromosome 2"/>
</dbReference>
<keyword evidence="2" id="KW-0288">FMN</keyword>
<evidence type="ECO:0000256" key="1">
    <source>
        <dbReference type="ARBA" id="ARBA00022630"/>
    </source>
</evidence>
<evidence type="ECO:0000256" key="4">
    <source>
        <dbReference type="ARBA" id="ARBA00023033"/>
    </source>
</evidence>
<reference evidence="7" key="1">
    <citation type="submission" date="2009-11" db="EMBL/GenBank/DDBJ databases">
        <title>The complete chromosome 2 of Sphaerobacter thermophilus DSM 20745.</title>
        <authorList>
            <person name="Lucas S."/>
            <person name="Copeland A."/>
            <person name="Lapidus A."/>
            <person name="Glavina del Rio T."/>
            <person name="Dalin E."/>
            <person name="Tice H."/>
            <person name="Bruce D."/>
            <person name="Goodwin L."/>
            <person name="Pitluck S."/>
            <person name="Kyrpides N."/>
            <person name="Mavromatis K."/>
            <person name="Ivanova N."/>
            <person name="Mikhailova N."/>
            <person name="LaButti K.M."/>
            <person name="Clum A."/>
            <person name="Sun H.I."/>
            <person name="Brettin T."/>
            <person name="Detter J.C."/>
            <person name="Han C."/>
            <person name="Larimer F."/>
            <person name="Land M."/>
            <person name="Hauser L."/>
            <person name="Markowitz V."/>
            <person name="Cheng J.F."/>
            <person name="Hugenholtz P."/>
            <person name="Woyke T."/>
            <person name="Wu D."/>
            <person name="Steenblock K."/>
            <person name="Schneider S."/>
            <person name="Pukall R."/>
            <person name="Goeker M."/>
            <person name="Klenk H.P."/>
            <person name="Eisen J.A."/>
        </authorList>
    </citation>
    <scope>NUCLEOTIDE SEQUENCE [LARGE SCALE GENOMIC DNA]</scope>
    <source>
        <strain evidence="7">ATCC 49802 / DSM 20745 / S 6022</strain>
    </source>
</reference>
<evidence type="ECO:0000313" key="7">
    <source>
        <dbReference type="Proteomes" id="UP000002027"/>
    </source>
</evidence>
<dbReference type="InterPro" id="IPR011251">
    <property type="entry name" value="Luciferase-like_dom"/>
</dbReference>
<dbReference type="RefSeq" id="WP_012873687.1">
    <property type="nucleotide sequence ID" value="NC_013524.1"/>
</dbReference>
<accession>D1CA09</accession>